<keyword evidence="6 9" id="KW-0408">Iron</keyword>
<keyword evidence="11" id="KW-1133">Transmembrane helix</keyword>
<dbReference type="PANTHER" id="PTHR24291">
    <property type="entry name" value="CYTOCHROME P450 FAMILY 4"/>
    <property type="match status" value="1"/>
</dbReference>
<evidence type="ECO:0000256" key="11">
    <source>
        <dbReference type="SAM" id="Phobius"/>
    </source>
</evidence>
<organism evidence="12">
    <name type="scientific">Ixodes ricinus</name>
    <name type="common">Common tick</name>
    <name type="synonym">Acarus ricinus</name>
    <dbReference type="NCBI Taxonomy" id="34613"/>
    <lineage>
        <taxon>Eukaryota</taxon>
        <taxon>Metazoa</taxon>
        <taxon>Ecdysozoa</taxon>
        <taxon>Arthropoda</taxon>
        <taxon>Chelicerata</taxon>
        <taxon>Arachnida</taxon>
        <taxon>Acari</taxon>
        <taxon>Parasitiformes</taxon>
        <taxon>Ixodida</taxon>
        <taxon>Ixodoidea</taxon>
        <taxon>Ixodidae</taxon>
        <taxon>Ixodinae</taxon>
        <taxon>Ixodes</taxon>
    </lineage>
</organism>
<dbReference type="PROSITE" id="PS00086">
    <property type="entry name" value="CYTOCHROME_P450"/>
    <property type="match status" value="1"/>
</dbReference>
<dbReference type="InterPro" id="IPR050196">
    <property type="entry name" value="Cytochrome_P450_Monoox"/>
</dbReference>
<dbReference type="InterPro" id="IPR001128">
    <property type="entry name" value="Cyt_P450"/>
</dbReference>
<dbReference type="GO" id="GO:0005789">
    <property type="term" value="C:endoplasmic reticulum membrane"/>
    <property type="evidence" value="ECO:0007669"/>
    <property type="project" value="UniProtKB-SubCell"/>
</dbReference>
<comment type="cofactor">
    <cofactor evidence="1 9">
        <name>heme</name>
        <dbReference type="ChEBI" id="CHEBI:30413"/>
    </cofactor>
</comment>
<dbReference type="Gene3D" id="1.10.630.10">
    <property type="entry name" value="Cytochrome P450"/>
    <property type="match status" value="1"/>
</dbReference>
<keyword evidence="11" id="KW-0812">Transmembrane</keyword>
<evidence type="ECO:0000256" key="8">
    <source>
        <dbReference type="ARBA" id="ARBA00023136"/>
    </source>
</evidence>
<evidence type="ECO:0000256" key="4">
    <source>
        <dbReference type="ARBA" id="ARBA00022617"/>
    </source>
</evidence>
<reference evidence="12" key="1">
    <citation type="submission" date="2016-02" db="EMBL/GenBank/DDBJ databases">
        <title>RNAseq analyses of the midgut from blood- or serum-fed Ixodes ricinus ticks.</title>
        <authorList>
            <person name="Perner J."/>
            <person name="Provaznik J."/>
            <person name="Schrenkova J."/>
            <person name="Urbanova V."/>
            <person name="Ribeiro J.M."/>
            <person name="Kopacek P."/>
        </authorList>
    </citation>
    <scope>NUCLEOTIDE SEQUENCE</scope>
    <source>
        <tissue evidence="12">Gut</tissue>
    </source>
</reference>
<dbReference type="Pfam" id="PF00067">
    <property type="entry name" value="p450"/>
    <property type="match status" value="1"/>
</dbReference>
<sequence>MFEWALHEVAMSSPTDLVLGLLCLALKWSVWMCASFALLLVCFLSIAWWIQRKTFKQLEHLPGRREMLPFLSHYILFKACSQPENPAGFGPLVFSALCGFHACFQRYGMHRVYAGLRPLVIIYRADFVEELLRSNKILTKGHVYNFLHSWLGTGLLTSTGEKWRSRRRLFTPAFHFRILEDFTSAINTQSIVLADVLGKKSLDHNGVDVVPKVTLCTLDIVCETVMGKALNAQNNEDLAYVKALIQLGELFLERMITPFADYEGFFRMTAMGKQYNHCLGVLHAFTREVIAERKKDMMATIDTGSIVGDEDEDRSNHKKKKMPFLDLLLLEHFKDPENITEEDMREEVDTFMFAGHDTTAMGISWALFLIGHSPAAQQKIHDELDSIFGDDTERHVSHEDMKEMRYLECVLKESQRIYPSVPFYSRLCEEPFELGGTMLPKGTVVQVSNYFLHRDPKVFPKPEEFCPDRFLPENSKGRHPFAYVPFSAGPRNCIGQRFAMSEEKIVIANILRRYKLQSLDQRDQVCLVAEIVLRPKNGLRIKFIPRSSPKST</sequence>
<dbReference type="InterPro" id="IPR036396">
    <property type="entry name" value="Cyt_P450_sf"/>
</dbReference>
<keyword evidence="10" id="KW-0560">Oxidoreductase</keyword>
<evidence type="ECO:0000256" key="1">
    <source>
        <dbReference type="ARBA" id="ARBA00001971"/>
    </source>
</evidence>
<dbReference type="PANTHER" id="PTHR24291:SF189">
    <property type="entry name" value="CYTOCHROME P450 4C3-RELATED"/>
    <property type="match status" value="1"/>
</dbReference>
<evidence type="ECO:0000256" key="9">
    <source>
        <dbReference type="PIRSR" id="PIRSR602401-1"/>
    </source>
</evidence>
<comment type="similarity">
    <text evidence="3 10">Belongs to the cytochrome P450 family.</text>
</comment>
<dbReference type="GO" id="GO:0016705">
    <property type="term" value="F:oxidoreductase activity, acting on paired donors, with incorporation or reduction of molecular oxygen"/>
    <property type="evidence" value="ECO:0007669"/>
    <property type="project" value="InterPro"/>
</dbReference>
<dbReference type="AlphaFoldDB" id="A0A131XVF7"/>
<evidence type="ECO:0000256" key="2">
    <source>
        <dbReference type="ARBA" id="ARBA00004586"/>
    </source>
</evidence>
<dbReference type="GO" id="GO:0020037">
    <property type="term" value="F:heme binding"/>
    <property type="evidence" value="ECO:0007669"/>
    <property type="project" value="InterPro"/>
</dbReference>
<dbReference type="InterPro" id="IPR002401">
    <property type="entry name" value="Cyt_P450_E_grp-I"/>
</dbReference>
<keyword evidence="7 10" id="KW-0503">Monooxygenase</keyword>
<dbReference type="SUPFAM" id="SSF48264">
    <property type="entry name" value="Cytochrome P450"/>
    <property type="match status" value="1"/>
</dbReference>
<keyword evidence="8 11" id="KW-0472">Membrane</keyword>
<dbReference type="InterPro" id="IPR017972">
    <property type="entry name" value="Cyt_P450_CS"/>
</dbReference>
<dbReference type="PRINTS" id="PR00385">
    <property type="entry name" value="P450"/>
</dbReference>
<keyword evidence="4 9" id="KW-0349">Heme</keyword>
<keyword evidence="5" id="KW-0256">Endoplasmic reticulum</keyword>
<name>A0A131XVF7_IXORI</name>
<comment type="subcellular location">
    <subcellularLocation>
        <location evidence="2">Endoplasmic reticulum membrane</location>
    </subcellularLocation>
</comment>
<evidence type="ECO:0000256" key="7">
    <source>
        <dbReference type="ARBA" id="ARBA00023033"/>
    </source>
</evidence>
<evidence type="ECO:0000256" key="6">
    <source>
        <dbReference type="ARBA" id="ARBA00023004"/>
    </source>
</evidence>
<evidence type="ECO:0000256" key="10">
    <source>
        <dbReference type="RuleBase" id="RU000461"/>
    </source>
</evidence>
<protein>
    <submittedName>
        <fullName evidence="12">Putative cytochrome p450 4w1</fullName>
    </submittedName>
</protein>
<evidence type="ECO:0000256" key="5">
    <source>
        <dbReference type="ARBA" id="ARBA00022824"/>
    </source>
</evidence>
<dbReference type="GO" id="GO:0005506">
    <property type="term" value="F:iron ion binding"/>
    <property type="evidence" value="ECO:0007669"/>
    <property type="project" value="InterPro"/>
</dbReference>
<feature type="binding site" description="axial binding residue" evidence="9">
    <location>
        <position position="493"/>
    </location>
    <ligand>
        <name>heme</name>
        <dbReference type="ChEBI" id="CHEBI:30413"/>
    </ligand>
    <ligandPart>
        <name>Fe</name>
        <dbReference type="ChEBI" id="CHEBI:18248"/>
    </ligandPart>
</feature>
<dbReference type="GO" id="GO:0004497">
    <property type="term" value="F:monooxygenase activity"/>
    <property type="evidence" value="ECO:0007669"/>
    <property type="project" value="UniProtKB-KW"/>
</dbReference>
<accession>A0A131XVF7</accession>
<feature type="transmembrane region" description="Helical" evidence="11">
    <location>
        <begin position="28"/>
        <end position="50"/>
    </location>
</feature>
<evidence type="ECO:0000313" key="12">
    <source>
        <dbReference type="EMBL" id="JAP70667.1"/>
    </source>
</evidence>
<proteinExistence type="evidence at transcript level"/>
<keyword evidence="9 10" id="KW-0479">Metal-binding</keyword>
<dbReference type="PRINTS" id="PR00463">
    <property type="entry name" value="EP450I"/>
</dbReference>
<dbReference type="EMBL" id="GEFM01005129">
    <property type="protein sequence ID" value="JAP70667.1"/>
    <property type="molecule type" value="mRNA"/>
</dbReference>
<evidence type="ECO:0000256" key="3">
    <source>
        <dbReference type="ARBA" id="ARBA00010617"/>
    </source>
</evidence>